<comment type="pathway">
    <text evidence="1">Biopolymer metabolism; poly-(R)-3-hydroxybutanoate biosynthesis.</text>
</comment>
<dbReference type="Pfam" id="PF09712">
    <property type="entry name" value="PHA_synth_III_E"/>
    <property type="match status" value="1"/>
</dbReference>
<gene>
    <name evidence="5" type="ORF">CS053_09320</name>
</gene>
<feature type="compositionally biased region" description="Low complexity" evidence="4">
    <location>
        <begin position="331"/>
        <end position="346"/>
    </location>
</feature>
<evidence type="ECO:0000256" key="3">
    <source>
        <dbReference type="ARBA" id="ARBA00022752"/>
    </source>
</evidence>
<dbReference type="UniPathway" id="UPA00917"/>
<feature type="region of interest" description="Disordered" evidence="4">
    <location>
        <begin position="302"/>
        <end position="346"/>
    </location>
</feature>
<sequence length="346" mass="37180">MAEQAGEFFGNWQALARESWDAWLRKAQSPSAAGAPFGSSPAAGSDDVFARSMTGLMAYMDWMQGAAAGAASPASAPDWSQSLRQMFEGAMGGGQPFAQAFGHAGPTAGGFAPAWQAMWEATRPGMPGAEPVAAFGHAREQQLQQQALAAAMMDYLETHARYQALIERAHAQGMERMQEKLAQLTAAGHPVETMKAMYDAWVDAAEDAYAEVALSDEFREVFGAMSNAQMRLRQLQQQQVEQWCREQGIPTRSEVASLGQRLQEVRRELRASRAEKAKASHGTSSALQAEVAALKRRIDALEGKRQPAVATKAAKSPKATKTASVKRKAAPAKTAARAAGPRTSKK</sequence>
<reference evidence="5 6" key="1">
    <citation type="submission" date="2019-08" db="EMBL/GenBank/DDBJ databases">
        <title>Complete genome sequence of Rhodanobacter glycinis strain T01E-68 isolated from tomato root.</title>
        <authorList>
            <person name="Weon H.-Y."/>
            <person name="Lee S.A."/>
        </authorList>
    </citation>
    <scope>NUCLEOTIDE SEQUENCE [LARGE SCALE GENOMIC DNA]</scope>
    <source>
        <strain evidence="5 6">T01E-68</strain>
    </source>
</reference>
<name>A0A5B9E365_9GAMM</name>
<proteinExistence type="predicted"/>
<protein>
    <recommendedName>
        <fullName evidence="2">Poly(3-hydroxyalkanoate) polymerase subunit PhaE</fullName>
    </recommendedName>
</protein>
<evidence type="ECO:0000313" key="5">
    <source>
        <dbReference type="EMBL" id="QEE24677.1"/>
    </source>
</evidence>
<dbReference type="Proteomes" id="UP000321807">
    <property type="component" value="Chromosome"/>
</dbReference>
<feature type="compositionally biased region" description="Low complexity" evidence="4">
    <location>
        <begin position="307"/>
        <end position="323"/>
    </location>
</feature>
<organism evidence="5 6">
    <name type="scientific">Rhodanobacter glycinis</name>
    <dbReference type="NCBI Taxonomy" id="582702"/>
    <lineage>
        <taxon>Bacteria</taxon>
        <taxon>Pseudomonadati</taxon>
        <taxon>Pseudomonadota</taxon>
        <taxon>Gammaproteobacteria</taxon>
        <taxon>Lysobacterales</taxon>
        <taxon>Rhodanobacteraceae</taxon>
        <taxon>Rhodanobacter</taxon>
    </lineage>
</organism>
<evidence type="ECO:0000313" key="6">
    <source>
        <dbReference type="Proteomes" id="UP000321807"/>
    </source>
</evidence>
<dbReference type="RefSeq" id="WP_147627235.1">
    <property type="nucleotide sequence ID" value="NZ_CP042807.1"/>
</dbReference>
<dbReference type="InterPro" id="IPR010123">
    <property type="entry name" value="PHA_synth_III_E"/>
</dbReference>
<dbReference type="KEGG" id="rgl:CS053_09320"/>
<accession>A0A5B9E365</accession>
<evidence type="ECO:0000256" key="1">
    <source>
        <dbReference type="ARBA" id="ARBA00004683"/>
    </source>
</evidence>
<dbReference type="GO" id="GO:0042619">
    <property type="term" value="P:poly-hydroxybutyrate biosynthetic process"/>
    <property type="evidence" value="ECO:0007669"/>
    <property type="project" value="UniProtKB-KW"/>
</dbReference>
<dbReference type="EMBL" id="CP042807">
    <property type="protein sequence ID" value="QEE24677.1"/>
    <property type="molecule type" value="Genomic_DNA"/>
</dbReference>
<evidence type="ECO:0000256" key="4">
    <source>
        <dbReference type="SAM" id="MobiDB-lite"/>
    </source>
</evidence>
<evidence type="ECO:0000256" key="2">
    <source>
        <dbReference type="ARBA" id="ARBA00019066"/>
    </source>
</evidence>
<dbReference type="AlphaFoldDB" id="A0A5B9E365"/>
<keyword evidence="3" id="KW-0583">PHB biosynthesis</keyword>